<feature type="domain" description="GST N-terminal" evidence="2">
    <location>
        <begin position="4"/>
        <end position="84"/>
    </location>
</feature>
<gene>
    <name evidence="3" type="ORF">U1T56_01820</name>
</gene>
<dbReference type="CDD" id="cd03194">
    <property type="entry name" value="GST_C_3"/>
    <property type="match status" value="1"/>
</dbReference>
<feature type="region of interest" description="Disordered" evidence="1">
    <location>
        <begin position="292"/>
        <end position="311"/>
    </location>
</feature>
<name>A0ABU8XLQ5_9PROT</name>
<reference evidence="3 4" key="1">
    <citation type="submission" date="2024-01" db="EMBL/GenBank/DDBJ databases">
        <title>Multi-omics insights into the function and evolution of sodium benzoate biodegradation pathways in Benzoatithermus flavus gen. nov., sp. nov. from hot spring.</title>
        <authorList>
            <person name="Hu C.-J."/>
            <person name="Li W.-J."/>
        </authorList>
    </citation>
    <scope>NUCLEOTIDE SEQUENCE [LARGE SCALE GENOMIC DNA]</scope>
    <source>
        <strain evidence="3 4">SYSU G07066</strain>
    </source>
</reference>
<dbReference type="SFLD" id="SFLDS00019">
    <property type="entry name" value="Glutathione_Transferase_(cytos"/>
    <property type="match status" value="1"/>
</dbReference>
<dbReference type="SUPFAM" id="SSF52833">
    <property type="entry name" value="Thioredoxin-like"/>
    <property type="match status" value="1"/>
</dbReference>
<dbReference type="Pfam" id="PF13410">
    <property type="entry name" value="GST_C_2"/>
    <property type="match status" value="1"/>
</dbReference>
<comment type="caution">
    <text evidence="3">The sequence shown here is derived from an EMBL/GenBank/DDBJ whole genome shotgun (WGS) entry which is preliminary data.</text>
</comment>
<proteinExistence type="predicted"/>
<dbReference type="Gene3D" id="3.40.30.10">
    <property type="entry name" value="Glutaredoxin"/>
    <property type="match status" value="1"/>
</dbReference>
<feature type="region of interest" description="Disordered" evidence="1">
    <location>
        <begin position="252"/>
        <end position="284"/>
    </location>
</feature>
<evidence type="ECO:0000313" key="4">
    <source>
        <dbReference type="Proteomes" id="UP001375743"/>
    </source>
</evidence>
<dbReference type="PROSITE" id="PS50404">
    <property type="entry name" value="GST_NTER"/>
    <property type="match status" value="1"/>
</dbReference>
<dbReference type="InterPro" id="IPR004045">
    <property type="entry name" value="Glutathione_S-Trfase_N"/>
</dbReference>
<sequence length="348" mass="38079">MSTLQLVIGSKNSSSWSLRPWLLLKQIGLAFEEILIPLRRPDSRERILAYSPSGRVPVLIVGEVRIWDSLAIAEFLAEHDPGLWPPESRARAMARSISAEMHSGFQALRTFMPMDFTARFGPPGKLLSSVEADIERIVAIWRECRQRFGRSGPFLFGSFTIADAMFAPVCSRFTTYAVPLDPVCAAYVAHMMSLPAMREWGRGAAAEVAAEAAPGIAAAPASTVEETIPRLPPHFGREIGRPEPVRDLGLARGMRQESTQPREGKPERSPPPAHGQTTTLEPRPVPLAVVDSLPPAGPLPPPAPPVSHAEPAMPFLPDAIVEDTRRTPRPIPSTIMIKPIGDGTRRRR</sequence>
<dbReference type="SUPFAM" id="SSF47616">
    <property type="entry name" value="GST C-terminal domain-like"/>
    <property type="match status" value="1"/>
</dbReference>
<dbReference type="Pfam" id="PF13409">
    <property type="entry name" value="GST_N_2"/>
    <property type="match status" value="1"/>
</dbReference>
<dbReference type="Gene3D" id="1.20.1050.10">
    <property type="match status" value="1"/>
</dbReference>
<dbReference type="InterPro" id="IPR036249">
    <property type="entry name" value="Thioredoxin-like_sf"/>
</dbReference>
<dbReference type="RefSeq" id="WP_418157715.1">
    <property type="nucleotide sequence ID" value="NZ_JBBLZC010000001.1"/>
</dbReference>
<evidence type="ECO:0000313" key="3">
    <source>
        <dbReference type="EMBL" id="MEK0081874.1"/>
    </source>
</evidence>
<feature type="compositionally biased region" description="Pro residues" evidence="1">
    <location>
        <begin position="295"/>
        <end position="305"/>
    </location>
</feature>
<feature type="region of interest" description="Disordered" evidence="1">
    <location>
        <begin position="324"/>
        <end position="348"/>
    </location>
</feature>
<dbReference type="Proteomes" id="UP001375743">
    <property type="component" value="Unassembled WGS sequence"/>
</dbReference>
<dbReference type="InterPro" id="IPR036282">
    <property type="entry name" value="Glutathione-S-Trfase_C_sf"/>
</dbReference>
<evidence type="ECO:0000256" key="1">
    <source>
        <dbReference type="SAM" id="MobiDB-lite"/>
    </source>
</evidence>
<keyword evidence="4" id="KW-1185">Reference proteome</keyword>
<protein>
    <submittedName>
        <fullName evidence="3">Glutathione S-transferase family protein</fullName>
    </submittedName>
</protein>
<dbReference type="PANTHER" id="PTHR42673:SF4">
    <property type="entry name" value="MALEYLACETOACETATE ISOMERASE"/>
    <property type="match status" value="1"/>
</dbReference>
<accession>A0ABU8XLQ5</accession>
<organism evidence="3 4">
    <name type="scientific">Benzoatithermus flavus</name>
    <dbReference type="NCBI Taxonomy" id="3108223"/>
    <lineage>
        <taxon>Bacteria</taxon>
        <taxon>Pseudomonadati</taxon>
        <taxon>Pseudomonadota</taxon>
        <taxon>Alphaproteobacteria</taxon>
        <taxon>Geminicoccales</taxon>
        <taxon>Geminicoccaceae</taxon>
        <taxon>Benzoatithermus</taxon>
    </lineage>
</organism>
<dbReference type="CDD" id="cd03043">
    <property type="entry name" value="GST_N_1"/>
    <property type="match status" value="1"/>
</dbReference>
<evidence type="ECO:0000259" key="2">
    <source>
        <dbReference type="PROSITE" id="PS50404"/>
    </source>
</evidence>
<dbReference type="PANTHER" id="PTHR42673">
    <property type="entry name" value="MALEYLACETOACETATE ISOMERASE"/>
    <property type="match status" value="1"/>
</dbReference>
<dbReference type="InterPro" id="IPR040079">
    <property type="entry name" value="Glutathione_S-Trfase"/>
</dbReference>
<dbReference type="EMBL" id="JBBLZC010000001">
    <property type="protein sequence ID" value="MEK0081874.1"/>
    <property type="molecule type" value="Genomic_DNA"/>
</dbReference>